<dbReference type="PANTHER" id="PTHR33711">
    <property type="entry name" value="DIOXYGENASE, PUTATIVE (AFU_ORTHOLOGUE AFUA_2G02910)-RELATED"/>
    <property type="match status" value="1"/>
</dbReference>
<dbReference type="NCBIfam" id="TIGR02423">
    <property type="entry name" value="protocat_alph"/>
    <property type="match status" value="1"/>
</dbReference>
<keyword evidence="2 5" id="KW-0223">Dioxygenase</keyword>
<sequence length="181" mass="19749">MLKQTPSQTVGPYFAYAWTPETYGRRPLATNDLTRVGTPGERIRLEGVVYDGAGAIVRDCVVEIWQADAEGRHQPGTAGFGRCATNDAGEYHFDTVKPGALGDGQAPHIAVTVFARGMLSHAFTRVHFSDEESANAQDPVLAAVPEDRRSTLIATRSERGGAVYRFDIRIQGDDETVFFDC</sequence>
<feature type="domain" description="Intradiol ring-cleavage dioxygenases" evidence="4">
    <location>
        <begin position="37"/>
        <end position="172"/>
    </location>
</feature>
<dbReference type="Gene3D" id="2.60.130.10">
    <property type="entry name" value="Aromatic compound dioxygenase"/>
    <property type="match status" value="1"/>
</dbReference>
<dbReference type="InterPro" id="IPR012786">
    <property type="entry name" value="Protocat_dOase_a"/>
</dbReference>
<dbReference type="OrthoDB" id="9805815at2"/>
<dbReference type="Proteomes" id="UP000280346">
    <property type="component" value="Unassembled WGS sequence"/>
</dbReference>
<evidence type="ECO:0000256" key="1">
    <source>
        <dbReference type="ARBA" id="ARBA00007825"/>
    </source>
</evidence>
<dbReference type="SUPFAM" id="SSF49482">
    <property type="entry name" value="Aromatic compound dioxygenase"/>
    <property type="match status" value="1"/>
</dbReference>
<protein>
    <submittedName>
        <fullName evidence="5">Protocatechuate 3,4-dioxygenase subunit alpha</fullName>
        <ecNumber evidence="5">1.13.11.3</ecNumber>
    </submittedName>
</protein>
<dbReference type="RefSeq" id="WP_126998303.1">
    <property type="nucleotide sequence ID" value="NZ_JBNPXW010000003.1"/>
</dbReference>
<evidence type="ECO:0000259" key="4">
    <source>
        <dbReference type="Pfam" id="PF00775"/>
    </source>
</evidence>
<gene>
    <name evidence="5" type="primary">pcaG</name>
    <name evidence="5" type="ORF">EJ913_12640</name>
</gene>
<dbReference type="PANTHER" id="PTHR33711:SF9">
    <property type="entry name" value="PROTOCATECHUATE 3,4-DIOXYGENASE ALPHA CHAIN"/>
    <property type="match status" value="1"/>
</dbReference>
<dbReference type="GO" id="GO:0018578">
    <property type="term" value="F:protocatechuate 3,4-dioxygenase activity"/>
    <property type="evidence" value="ECO:0007669"/>
    <property type="project" value="UniProtKB-EC"/>
</dbReference>
<accession>A0A433J9P1</accession>
<evidence type="ECO:0000313" key="6">
    <source>
        <dbReference type="Proteomes" id="UP000280346"/>
    </source>
</evidence>
<proteinExistence type="inferred from homology"/>
<dbReference type="EC" id="1.13.11.3" evidence="5"/>
<dbReference type="InterPro" id="IPR015889">
    <property type="entry name" value="Intradiol_dOase_core"/>
</dbReference>
<dbReference type="AlphaFoldDB" id="A0A433J9P1"/>
<comment type="caution">
    <text evidence="5">The sequence shown here is derived from an EMBL/GenBank/DDBJ whole genome shotgun (WGS) entry which is preliminary data.</text>
</comment>
<keyword evidence="6" id="KW-1185">Reference proteome</keyword>
<keyword evidence="3 5" id="KW-0560">Oxidoreductase</keyword>
<name>A0A433J9P1_9PROT</name>
<reference evidence="5 6" key="1">
    <citation type="submission" date="2018-12" db="EMBL/GenBank/DDBJ databases">
        <authorList>
            <person name="Yang Y."/>
        </authorList>
    </citation>
    <scope>NUCLEOTIDE SEQUENCE [LARGE SCALE GENOMIC DNA]</scope>
    <source>
        <strain evidence="5 6">GSF71</strain>
    </source>
</reference>
<dbReference type="GO" id="GO:0008199">
    <property type="term" value="F:ferric iron binding"/>
    <property type="evidence" value="ECO:0007669"/>
    <property type="project" value="InterPro"/>
</dbReference>
<comment type="similarity">
    <text evidence="1">Belongs to the intradiol ring-cleavage dioxygenase family.</text>
</comment>
<dbReference type="Pfam" id="PF00775">
    <property type="entry name" value="Dioxygenase_C"/>
    <property type="match status" value="1"/>
</dbReference>
<dbReference type="InterPro" id="IPR050770">
    <property type="entry name" value="Intradiol_RC_Dioxygenase"/>
</dbReference>
<evidence type="ECO:0000256" key="3">
    <source>
        <dbReference type="ARBA" id="ARBA00023002"/>
    </source>
</evidence>
<dbReference type="InterPro" id="IPR000627">
    <property type="entry name" value="Intradiol_dOase_C"/>
</dbReference>
<evidence type="ECO:0000313" key="5">
    <source>
        <dbReference type="EMBL" id="RUQ71486.1"/>
    </source>
</evidence>
<organism evidence="5 6">
    <name type="scientific">Azospirillum doebereinerae</name>
    <dbReference type="NCBI Taxonomy" id="92933"/>
    <lineage>
        <taxon>Bacteria</taxon>
        <taxon>Pseudomonadati</taxon>
        <taxon>Pseudomonadota</taxon>
        <taxon>Alphaproteobacteria</taxon>
        <taxon>Rhodospirillales</taxon>
        <taxon>Azospirillaceae</taxon>
        <taxon>Azospirillum</taxon>
    </lineage>
</organism>
<evidence type="ECO:0000256" key="2">
    <source>
        <dbReference type="ARBA" id="ARBA00022964"/>
    </source>
</evidence>
<dbReference type="EMBL" id="RZIJ01000008">
    <property type="protein sequence ID" value="RUQ71486.1"/>
    <property type="molecule type" value="Genomic_DNA"/>
</dbReference>
<dbReference type="CDD" id="cd03463">
    <property type="entry name" value="3_4-PCD_alpha"/>
    <property type="match status" value="1"/>
</dbReference>